<sequence length="366" mass="42556">MSDDEADPELLELLRQHMLGQPVVASEPETGVLEGAEYVYDNGIDVAINMRDTKNAAESIYRQMQAKSYSTSTWAEHELHPQEKDENTVDFIFTMDLLNFSFWSELPEDERFAVEYRDKRWTGYWSLVASLQRGLDEGVPITDPAFWRDDTKCNLDSLKKVFRSCTDEEMPMLEERLSCLREAGKVLHEHYDGSVTELIDSAEGSAARLVNILARDFDCFRDEHLFEGSSKPIRILKRAQIFVADLWACFNGESFGEFRDIDKITIFADYRIPQMLISLNALYCTPGIIAAIKDRKLFESGSKWEVQLRANSIWCVELIRREIMRNHPKTRVNAILIDFFLYDTMKEKEAEGKEEFPHHRCRSIWY</sequence>
<dbReference type="Proteomes" id="UP001163324">
    <property type="component" value="Chromosome 2"/>
</dbReference>
<gene>
    <name evidence="1" type="ORF">N3K66_002534</name>
</gene>
<reference evidence="1" key="1">
    <citation type="submission" date="2022-10" db="EMBL/GenBank/DDBJ databases">
        <title>Complete Genome of Trichothecium roseum strain YXFP-22015, a Plant Pathogen Isolated from Citrus.</title>
        <authorList>
            <person name="Wang Y."/>
            <person name="Zhu L."/>
        </authorList>
    </citation>
    <scope>NUCLEOTIDE SEQUENCE</scope>
    <source>
        <strain evidence="1">YXFP-22015</strain>
    </source>
</reference>
<evidence type="ECO:0000313" key="1">
    <source>
        <dbReference type="EMBL" id="KAI9903182.1"/>
    </source>
</evidence>
<keyword evidence="2" id="KW-1185">Reference proteome</keyword>
<comment type="caution">
    <text evidence="1">The sequence shown here is derived from an EMBL/GenBank/DDBJ whole genome shotgun (WGS) entry which is preliminary data.</text>
</comment>
<proteinExistence type="predicted"/>
<evidence type="ECO:0000313" key="2">
    <source>
        <dbReference type="Proteomes" id="UP001163324"/>
    </source>
</evidence>
<accession>A0ACC0V9W3</accession>
<dbReference type="EMBL" id="CM047941">
    <property type="protein sequence ID" value="KAI9903182.1"/>
    <property type="molecule type" value="Genomic_DNA"/>
</dbReference>
<organism evidence="1 2">
    <name type="scientific">Trichothecium roseum</name>
    <dbReference type="NCBI Taxonomy" id="47278"/>
    <lineage>
        <taxon>Eukaryota</taxon>
        <taxon>Fungi</taxon>
        <taxon>Dikarya</taxon>
        <taxon>Ascomycota</taxon>
        <taxon>Pezizomycotina</taxon>
        <taxon>Sordariomycetes</taxon>
        <taxon>Hypocreomycetidae</taxon>
        <taxon>Hypocreales</taxon>
        <taxon>Hypocreales incertae sedis</taxon>
        <taxon>Trichothecium</taxon>
    </lineage>
</organism>
<protein>
    <submittedName>
        <fullName evidence="1">Uncharacterized protein</fullName>
    </submittedName>
</protein>
<name>A0ACC0V9W3_9HYPO</name>